<dbReference type="Gene3D" id="1.20.58.460">
    <property type="entry name" value="Hyaluronidase post-catalytic domain-like"/>
    <property type="match status" value="1"/>
</dbReference>
<dbReference type="InterPro" id="IPR049019">
    <property type="entry name" value="NagJ-like_helical"/>
</dbReference>
<dbReference type="GO" id="GO:1901135">
    <property type="term" value="P:carbohydrate derivative metabolic process"/>
    <property type="evidence" value="ECO:0007669"/>
    <property type="project" value="UniProtKB-ARBA"/>
</dbReference>
<keyword evidence="1 3" id="KW-0378">Hydrolase</keyword>
<dbReference type="AlphaFoldDB" id="M2YU24"/>
<dbReference type="Pfam" id="PF02838">
    <property type="entry name" value="Glyco_hydro_20b"/>
    <property type="match status" value="1"/>
</dbReference>
<evidence type="ECO:0000313" key="7">
    <source>
        <dbReference type="EMBL" id="EME52223.1"/>
    </source>
</evidence>
<evidence type="ECO:0000256" key="4">
    <source>
        <dbReference type="SAM" id="SignalP"/>
    </source>
</evidence>
<dbReference type="Gene3D" id="2.60.120.260">
    <property type="entry name" value="Galactose-binding domain-like"/>
    <property type="match status" value="1"/>
</dbReference>
<dbReference type="Pfam" id="PF07555">
    <property type="entry name" value="NAGidase"/>
    <property type="match status" value="1"/>
</dbReference>
<feature type="signal peptide" evidence="4">
    <location>
        <begin position="1"/>
        <end position="29"/>
    </location>
</feature>
<dbReference type="SUPFAM" id="SSF51445">
    <property type="entry name" value="(Trans)glycosidases"/>
    <property type="match status" value="1"/>
</dbReference>
<dbReference type="InterPro" id="IPR051822">
    <property type="entry name" value="Glycosyl_Hydrolase_84"/>
</dbReference>
<proteinExistence type="inferred from homology"/>
<dbReference type="Gene3D" id="3.20.20.80">
    <property type="entry name" value="Glycosidases"/>
    <property type="match status" value="1"/>
</dbReference>
<dbReference type="PANTHER" id="PTHR13170">
    <property type="entry name" value="O-GLCNACASE"/>
    <property type="match status" value="1"/>
</dbReference>
<dbReference type="InterPro" id="IPR017853">
    <property type="entry name" value="GH"/>
</dbReference>
<reference evidence="7 8" key="1">
    <citation type="journal article" date="2013" name="Genome Announc.">
        <title>Draft Genome Sequence of Amycolatopsis decaplanina Strain DSM 44594T.</title>
        <authorList>
            <person name="Kaur N."/>
            <person name="Kumar S."/>
            <person name="Bala M."/>
            <person name="Raghava G.P."/>
            <person name="Mayilraj S."/>
        </authorList>
    </citation>
    <scope>NUCLEOTIDE SEQUENCE [LARGE SCALE GENOMIC DNA]</scope>
    <source>
        <strain evidence="7 8">DSM 44594</strain>
    </source>
</reference>
<feature type="domain" description="F5/8 type C" evidence="5">
    <location>
        <begin position="632"/>
        <end position="763"/>
    </location>
</feature>
<dbReference type="Gene3D" id="3.30.379.10">
    <property type="entry name" value="Chitobiase/beta-hexosaminidase domain 2-like"/>
    <property type="match status" value="1"/>
</dbReference>
<dbReference type="InterPro" id="IPR000421">
    <property type="entry name" value="FA58C"/>
</dbReference>
<feature type="domain" description="GH84" evidence="6">
    <location>
        <begin position="188"/>
        <end position="468"/>
    </location>
</feature>
<evidence type="ECO:0000259" key="5">
    <source>
        <dbReference type="PROSITE" id="PS50022"/>
    </source>
</evidence>
<protein>
    <submittedName>
        <fullName evidence="7">Beta-N-acetylhexosaminidase</fullName>
    </submittedName>
</protein>
<dbReference type="SUPFAM" id="SSF49785">
    <property type="entry name" value="Galactose-binding domain-like"/>
    <property type="match status" value="1"/>
</dbReference>
<feature type="active site" description="Proton donor" evidence="3">
    <location>
        <position position="303"/>
    </location>
</feature>
<comment type="similarity">
    <text evidence="3">Belongs to the glycosyl hydrolase 84 family.</text>
</comment>
<name>M2YU24_9PSEU</name>
<dbReference type="PANTHER" id="PTHR13170:SF16">
    <property type="entry name" value="PROTEIN O-GLCNACASE"/>
    <property type="match status" value="1"/>
</dbReference>
<dbReference type="PATRIC" id="fig|1284240.4.peg.6928"/>
<dbReference type="InterPro" id="IPR008979">
    <property type="entry name" value="Galactose-bd-like_sf"/>
</dbReference>
<evidence type="ECO:0000313" key="8">
    <source>
        <dbReference type="Proteomes" id="UP000054226"/>
    </source>
</evidence>
<dbReference type="InterPro" id="IPR015882">
    <property type="entry name" value="HEX_bac_N"/>
</dbReference>
<evidence type="ECO:0000256" key="3">
    <source>
        <dbReference type="PROSITE-ProRule" id="PRU01353"/>
    </source>
</evidence>
<dbReference type="PROSITE" id="PS50022">
    <property type="entry name" value="FA58C_3"/>
    <property type="match status" value="1"/>
</dbReference>
<accession>M2YU24</accession>
<dbReference type="SUPFAM" id="SSF55545">
    <property type="entry name" value="beta-N-acetylhexosaminidase-like domain"/>
    <property type="match status" value="1"/>
</dbReference>
<feature type="chain" id="PRO_5004030138" evidence="4">
    <location>
        <begin position="30"/>
        <end position="905"/>
    </location>
</feature>
<dbReference type="GO" id="GO:0015929">
    <property type="term" value="F:hexosaminidase activity"/>
    <property type="evidence" value="ECO:0007669"/>
    <property type="project" value="UniProtKB-ARBA"/>
</dbReference>
<dbReference type="InterPro" id="IPR011496">
    <property type="entry name" value="O-GlcNAcase_cat"/>
</dbReference>
<dbReference type="GO" id="GO:0005975">
    <property type="term" value="P:carbohydrate metabolic process"/>
    <property type="evidence" value="ECO:0007669"/>
    <property type="project" value="UniProtKB-ARBA"/>
</dbReference>
<dbReference type="EMBL" id="AOHO01000076">
    <property type="protein sequence ID" value="EME52223.1"/>
    <property type="molecule type" value="Genomic_DNA"/>
</dbReference>
<dbReference type="Pfam" id="PF00754">
    <property type="entry name" value="F5_F8_type_C"/>
    <property type="match status" value="1"/>
</dbReference>
<keyword evidence="4" id="KW-0732">Signal</keyword>
<dbReference type="SUPFAM" id="SSF140657">
    <property type="entry name" value="Hyaluronidase post-catalytic domain-like"/>
    <property type="match status" value="1"/>
</dbReference>
<organism evidence="7 8">
    <name type="scientific">Amycolatopsis decaplanina DSM 44594</name>
    <dbReference type="NCBI Taxonomy" id="1284240"/>
    <lineage>
        <taxon>Bacteria</taxon>
        <taxon>Bacillati</taxon>
        <taxon>Actinomycetota</taxon>
        <taxon>Actinomycetes</taxon>
        <taxon>Pseudonocardiales</taxon>
        <taxon>Pseudonocardiaceae</taxon>
        <taxon>Amycolatopsis</taxon>
    </lineage>
</organism>
<dbReference type="Pfam" id="PF21774">
    <property type="entry name" value="NagJ_C"/>
    <property type="match status" value="1"/>
</dbReference>
<dbReference type="Proteomes" id="UP000054226">
    <property type="component" value="Unassembled WGS sequence"/>
</dbReference>
<keyword evidence="8" id="KW-1185">Reference proteome</keyword>
<sequence>MSFRWVLRLIPVMVLVTTVAVAVPAPANAAAGSSPPLAQVWPTPQQVTPRPGQVTIPRTVVEVAGAGTDPSALAVVDQVLRSAGASTIVKITDSDQAAVDRERGKGGLVVFVGGPTESKATAFALAALRLDGPEGLSPGGYVLAADRGVIALSGVDTSGTFYAAHSLRQLFASGKSRAFGMRDWPAAPLRGVIEGFYGAPWSHADRLAQLDFYGRTKQNMYVYSPKDDPFLRARWRDQYPPEQLTPLSQLVSRAAANHVEFTYALSPGLSVCYSSDADKTALVTKFQSLWEIGVRSFAIPLDDISYTRWNCDADAAKFGTGGAAAGAAQSFLLNRVQQDFIATHPGVERLQTVPTEYYDLADSPYKTALRTQLDKAVIVEWTGVGVIAGQITEKQARQAKEVFGHDILIWDNYPVNDYITERLLLGPYIGREPGIAKFLSGITANPMVQAEASKIAEFTSGDFLWNPGRYDPDKSWLAAIADLGGPAAPALKVFAENNYSSLLVRLETGKPDLDSPVLRPLLAAFWTALEKKNPWDAAAKLDRYLTSMASDPEDLRRGMASNPKFLAEAGPWLDQVGLYGQAGGHAVKMLLAQFDGDGAKAWAERGELVAALKQAQAIRVPTSRGPRNPSTCTAVCVPFLDSALATADRWFGLPGIRPRPTTSLGTYTDNVPARMVDGDPETYYWSDWAPRVGDSIGVDLGTAQRVSHVDIAMGKPTSPDDFVHNGVLEYSADGTRWTTVKTVTEPVISADLPEGAEARFVRVRTTGPQPFWVVVREFTVSTPDSPRYTVTGTPAGSNLAAAADNNADSLYTAASTPMPGDALVVTAATPKPLGKVVVLAAEAGAGADVQIADPDGGWRTIGRMSGGYTELPAEGVVTGKVRLLWSPGGAAPKIAEVVPVSPPRP</sequence>
<comment type="caution">
    <text evidence="7">The sequence shown here is derived from an EMBL/GenBank/DDBJ whole genome shotgun (WGS) entry which is preliminary data.</text>
</comment>
<dbReference type="PROSITE" id="PS52009">
    <property type="entry name" value="GH84"/>
    <property type="match status" value="1"/>
</dbReference>
<dbReference type="InterPro" id="IPR029018">
    <property type="entry name" value="Hex-like_dom2"/>
</dbReference>
<keyword evidence="2 3" id="KW-0326">Glycosidase</keyword>
<gene>
    <name evidence="7" type="ORF">H074_33956</name>
</gene>
<evidence type="ECO:0000259" key="6">
    <source>
        <dbReference type="PROSITE" id="PS52009"/>
    </source>
</evidence>
<evidence type="ECO:0000256" key="1">
    <source>
        <dbReference type="ARBA" id="ARBA00022801"/>
    </source>
</evidence>
<evidence type="ECO:0000256" key="2">
    <source>
        <dbReference type="ARBA" id="ARBA00023295"/>
    </source>
</evidence>